<protein>
    <submittedName>
        <fullName evidence="1">Fe-S-cluster containining protein</fullName>
    </submittedName>
</protein>
<reference evidence="1 2" key="1">
    <citation type="submission" date="2020-08" db="EMBL/GenBank/DDBJ databases">
        <title>Functional genomics of gut bacteria from endangered species of beetles.</title>
        <authorList>
            <person name="Carlos-Shanley C."/>
        </authorList>
    </citation>
    <scope>NUCLEOTIDE SEQUENCE [LARGE SCALE GENOMIC DNA]</scope>
    <source>
        <strain evidence="1 2">S00179</strain>
    </source>
</reference>
<accession>A0A7W7KRP2</accession>
<dbReference type="Pfam" id="PF03692">
    <property type="entry name" value="CxxCxxCC"/>
    <property type="match status" value="1"/>
</dbReference>
<dbReference type="EMBL" id="JACHLI010000043">
    <property type="protein sequence ID" value="MBB4867617.1"/>
    <property type="molecule type" value="Genomic_DNA"/>
</dbReference>
<dbReference type="RefSeq" id="WP_184597336.1">
    <property type="nucleotide sequence ID" value="NZ_JACHLI010000043.1"/>
</dbReference>
<evidence type="ECO:0000313" key="1">
    <source>
        <dbReference type="EMBL" id="MBB4867617.1"/>
    </source>
</evidence>
<dbReference type="Proteomes" id="UP000566995">
    <property type="component" value="Unassembled WGS sequence"/>
</dbReference>
<name>A0A7W7KRP2_PSENT</name>
<organism evidence="1 2">
    <name type="scientific">Pseudomonas nitroreducens</name>
    <dbReference type="NCBI Taxonomy" id="46680"/>
    <lineage>
        <taxon>Bacteria</taxon>
        <taxon>Pseudomonadati</taxon>
        <taxon>Pseudomonadota</taxon>
        <taxon>Gammaproteobacteria</taxon>
        <taxon>Pseudomonadales</taxon>
        <taxon>Pseudomonadaceae</taxon>
        <taxon>Pseudomonas</taxon>
    </lineage>
</organism>
<sequence>MSELIPTKQVYEPAHSPAKELILAQGQVNLERIRNIPDGEEPFKDFLRAVQADLQPRAKLRYMWDAADRINEIVTPHSACRNGCSHCCHIAVIISHTEADAISRHTGLKAKKVKGRPEENSTSIQKYFGKACPFLKKGKCSIYEVRPFACRMMFNLSETPSLCDTAVKPEDSAVAIMDLSQLEQARVFAFYNDSWGDIREFFPGK</sequence>
<evidence type="ECO:0000313" key="2">
    <source>
        <dbReference type="Proteomes" id="UP000566995"/>
    </source>
</evidence>
<proteinExistence type="predicted"/>
<dbReference type="InterPro" id="IPR005358">
    <property type="entry name" value="Puta_zinc/iron-chelating_dom"/>
</dbReference>
<dbReference type="AlphaFoldDB" id="A0A7W7KRP2"/>
<gene>
    <name evidence="1" type="ORF">HNP46_006531</name>
</gene>
<comment type="caution">
    <text evidence="1">The sequence shown here is derived from an EMBL/GenBank/DDBJ whole genome shotgun (WGS) entry which is preliminary data.</text>
</comment>